<gene>
    <name evidence="10" type="ORF">D3869_29530</name>
</gene>
<dbReference type="InterPro" id="IPR001851">
    <property type="entry name" value="ABC_transp_permease"/>
</dbReference>
<keyword evidence="6 9" id="KW-1133">Transmembrane helix</keyword>
<evidence type="ECO:0000256" key="3">
    <source>
        <dbReference type="ARBA" id="ARBA00022475"/>
    </source>
</evidence>
<evidence type="ECO:0000256" key="9">
    <source>
        <dbReference type="SAM" id="Phobius"/>
    </source>
</evidence>
<keyword evidence="10" id="KW-0614">Plasmid</keyword>
<evidence type="ECO:0000256" key="2">
    <source>
        <dbReference type="ARBA" id="ARBA00022448"/>
    </source>
</evidence>
<evidence type="ECO:0000313" key="11">
    <source>
        <dbReference type="Proteomes" id="UP000298693"/>
    </source>
</evidence>
<reference evidence="10 11" key="1">
    <citation type="submission" date="2018-09" db="EMBL/GenBank/DDBJ databases">
        <title>Whole genome based analysis of evolution and adaptive divergence in Indian and Brazilian strains of Azospirillum brasilense.</title>
        <authorList>
            <person name="Singh C."/>
            <person name="Tripathi A.K."/>
        </authorList>
    </citation>
    <scope>NUCLEOTIDE SEQUENCE [LARGE SCALE GENOMIC DNA]</scope>
    <source>
        <strain evidence="10 11">MTCC4039</strain>
        <plasmid evidence="10 11">p3</plasmid>
    </source>
</reference>
<accession>A0A4D8RFJ5</accession>
<name>A0A4D8RFJ5_AZOBR</name>
<evidence type="ECO:0000256" key="6">
    <source>
        <dbReference type="ARBA" id="ARBA00022989"/>
    </source>
</evidence>
<evidence type="ECO:0000256" key="4">
    <source>
        <dbReference type="ARBA" id="ARBA00022692"/>
    </source>
</evidence>
<feature type="transmembrane region" description="Helical" evidence="9">
    <location>
        <begin position="182"/>
        <end position="204"/>
    </location>
</feature>
<evidence type="ECO:0000256" key="1">
    <source>
        <dbReference type="ARBA" id="ARBA00004651"/>
    </source>
</evidence>
<comment type="similarity">
    <text evidence="8">Belongs to the binding-protein-dependent transport system permease family. LivHM subfamily.</text>
</comment>
<proteinExistence type="inferred from homology"/>
<dbReference type="GO" id="GO:0022857">
    <property type="term" value="F:transmembrane transporter activity"/>
    <property type="evidence" value="ECO:0007669"/>
    <property type="project" value="InterPro"/>
</dbReference>
<evidence type="ECO:0000256" key="8">
    <source>
        <dbReference type="ARBA" id="ARBA00037998"/>
    </source>
</evidence>
<dbReference type="EMBL" id="CP032349">
    <property type="protein sequence ID" value="QCO19396.1"/>
    <property type="molecule type" value="Genomic_DNA"/>
</dbReference>
<keyword evidence="3" id="KW-1003">Cell membrane</keyword>
<feature type="transmembrane region" description="Helical" evidence="9">
    <location>
        <begin position="216"/>
        <end position="243"/>
    </location>
</feature>
<feature type="transmembrane region" description="Helical" evidence="9">
    <location>
        <begin position="12"/>
        <end position="29"/>
    </location>
</feature>
<dbReference type="RefSeq" id="WP_137143241.1">
    <property type="nucleotide sequence ID" value="NZ_CP032349.1"/>
</dbReference>
<evidence type="ECO:0000313" key="10">
    <source>
        <dbReference type="EMBL" id="QCO19396.1"/>
    </source>
</evidence>
<geneLocation type="plasmid" evidence="10">
    <name>p3</name>
</geneLocation>
<feature type="transmembrane region" description="Helical" evidence="9">
    <location>
        <begin position="89"/>
        <end position="111"/>
    </location>
</feature>
<feature type="transmembrane region" description="Helical" evidence="9">
    <location>
        <begin position="35"/>
        <end position="52"/>
    </location>
</feature>
<organism evidence="10 11">
    <name type="scientific">Azospirillum brasilense</name>
    <dbReference type="NCBI Taxonomy" id="192"/>
    <lineage>
        <taxon>Bacteria</taxon>
        <taxon>Pseudomonadati</taxon>
        <taxon>Pseudomonadota</taxon>
        <taxon>Alphaproteobacteria</taxon>
        <taxon>Rhodospirillales</taxon>
        <taxon>Azospirillaceae</taxon>
        <taxon>Azospirillum</taxon>
    </lineage>
</organism>
<feature type="transmembrane region" description="Helical" evidence="9">
    <location>
        <begin position="263"/>
        <end position="284"/>
    </location>
</feature>
<dbReference type="PANTHER" id="PTHR11795">
    <property type="entry name" value="BRANCHED-CHAIN AMINO ACID TRANSPORT SYSTEM PERMEASE PROTEIN LIVH"/>
    <property type="match status" value="1"/>
</dbReference>
<feature type="transmembrane region" description="Helical" evidence="9">
    <location>
        <begin position="132"/>
        <end position="155"/>
    </location>
</feature>
<keyword evidence="7 9" id="KW-0472">Membrane</keyword>
<protein>
    <submittedName>
        <fullName evidence="10">Branched-chain amino acid ABC transporter permease</fullName>
    </submittedName>
</protein>
<dbReference type="GO" id="GO:0006865">
    <property type="term" value="P:amino acid transport"/>
    <property type="evidence" value="ECO:0007669"/>
    <property type="project" value="UniProtKB-KW"/>
</dbReference>
<comment type="subcellular location">
    <subcellularLocation>
        <location evidence="1">Cell membrane</location>
        <topology evidence="1">Multi-pass membrane protein</topology>
    </subcellularLocation>
</comment>
<dbReference type="Pfam" id="PF02653">
    <property type="entry name" value="BPD_transp_2"/>
    <property type="match status" value="1"/>
</dbReference>
<dbReference type="CDD" id="cd06582">
    <property type="entry name" value="TM_PBP1_LivH_like"/>
    <property type="match status" value="1"/>
</dbReference>
<dbReference type="GO" id="GO:0005886">
    <property type="term" value="C:plasma membrane"/>
    <property type="evidence" value="ECO:0007669"/>
    <property type="project" value="UniProtKB-SubCell"/>
</dbReference>
<sequence>MVQFLSDVLIRTVDLALIAVGLSCVYSLIRFPNIALVQYAVAGSFLALLLQGAGLPLPVAGLLACLLVGGLAVLLNVTVFERLLASGSAIAMVGSLAVTMILSAVFLVVFGPDSRRFDLDSHPVIRVLDARLTVHQLTAVGLTAGAVIVLTLLLFRTTLGRSMRATATNRVLAAATGIDARLITNSVVFLSGVLAALGGIGLALKGEMNIQLGMDVLLPVFAAAILGGLGNALGAVAGAVIIATAETLVTNVNLGPLVGEPLLFLPASYATAMSFLILVAALLVRPHGLFVSEVKRV</sequence>
<keyword evidence="2" id="KW-0813">Transport</keyword>
<keyword evidence="4 9" id="KW-0812">Transmembrane</keyword>
<evidence type="ECO:0000256" key="5">
    <source>
        <dbReference type="ARBA" id="ARBA00022970"/>
    </source>
</evidence>
<evidence type="ECO:0000256" key="7">
    <source>
        <dbReference type="ARBA" id="ARBA00023136"/>
    </source>
</evidence>
<keyword evidence="5" id="KW-0029">Amino-acid transport</keyword>
<feature type="transmembrane region" description="Helical" evidence="9">
    <location>
        <begin position="59"/>
        <end position="77"/>
    </location>
</feature>
<dbReference type="PANTHER" id="PTHR11795:SF445">
    <property type="entry name" value="AMINO ACID ABC TRANSPORTER PERMEASE PROTEIN"/>
    <property type="match status" value="1"/>
</dbReference>
<dbReference type="AlphaFoldDB" id="A0A4D8RFJ5"/>
<dbReference type="Proteomes" id="UP000298693">
    <property type="component" value="Plasmid p3"/>
</dbReference>
<dbReference type="InterPro" id="IPR052157">
    <property type="entry name" value="BCAA_transport_permease"/>
</dbReference>